<dbReference type="Pfam" id="PF23500">
    <property type="entry name" value="DUF7133"/>
    <property type="match status" value="1"/>
</dbReference>
<sequence>MTQVIITFFYKAKFVTLFLLSLTFTFSGFTQDKTDSITQPKESDYYEIKTVPIPEGIFLGVGGMAFLPNDKLAVSTRRGEVWTISNPYMKDGLVPSFKLFAHGLHEPLGLAYHDGSLYLSQRPELTRLTDLDGDGTADEYKTVYPFRVTGNYHEYAYGPVFDKDGKMIVTLNLAWINHSPELRKTKGWGHMESQVKWRGWMLKISEDGTMEPYATGFRSPAAFGLNKEGDIFYAENQGGWIGSGYITALEKGDFTSHPAGLKWSGEEDSPVKLKVGDIPDTGKPQFEVAKNIPGIKTPSVWIPHGYMGVSTSGMLLDDKGGFGPFKDQIFVGDQGQSLINRVFLEKVKGVYQGAVFPFRKGFSSGVFRMCWGSDDSMFVGMTGRGWGSTGGELFGLQQLVWNGKMPFEIKAIRAMPDGFELEFTQPVNEITARDADSYNLKTFTYEYHHEYGSPVINQGECTVKGIELSADHTKVRLSVEGIKEGYIHEVDVDGIRSDNNNFPVLHPKGYYTLNRIPDGKAMVITATKKTEEITKVEHSANMKGRINTSKEKVATAKEKARIKSIPETKKTFNQVQPLLEKYTCTSCHNMEKRTVGPPFADIAERGYSKDKIIELIYQPQPGNWPDYTPMPPMSHIPEVDVQEIAQWISSLKK</sequence>
<dbReference type="Gene3D" id="1.10.760.10">
    <property type="entry name" value="Cytochrome c-like domain"/>
    <property type="match status" value="1"/>
</dbReference>
<dbReference type="EMBL" id="FUYL01000006">
    <property type="protein sequence ID" value="SKB59468.1"/>
    <property type="molecule type" value="Genomic_DNA"/>
</dbReference>
<dbReference type="STRING" id="561365.SAMN05660866_02334"/>
<dbReference type="InterPro" id="IPR011042">
    <property type="entry name" value="6-blade_b-propeller_TolB-like"/>
</dbReference>
<evidence type="ECO:0000256" key="4">
    <source>
        <dbReference type="PROSITE-ProRule" id="PRU00433"/>
    </source>
</evidence>
<evidence type="ECO:0000313" key="6">
    <source>
        <dbReference type="EMBL" id="SKB59468.1"/>
    </source>
</evidence>
<dbReference type="InterPro" id="IPR009056">
    <property type="entry name" value="Cyt_c-like_dom"/>
</dbReference>
<evidence type="ECO:0000256" key="1">
    <source>
        <dbReference type="ARBA" id="ARBA00022617"/>
    </source>
</evidence>
<dbReference type="Proteomes" id="UP000190339">
    <property type="component" value="Unassembled WGS sequence"/>
</dbReference>
<evidence type="ECO:0000256" key="2">
    <source>
        <dbReference type="ARBA" id="ARBA00022723"/>
    </source>
</evidence>
<dbReference type="GO" id="GO:0046872">
    <property type="term" value="F:metal ion binding"/>
    <property type="evidence" value="ECO:0007669"/>
    <property type="project" value="UniProtKB-KW"/>
</dbReference>
<proteinExistence type="predicted"/>
<keyword evidence="7" id="KW-1185">Reference proteome</keyword>
<evidence type="ECO:0000256" key="3">
    <source>
        <dbReference type="ARBA" id="ARBA00023004"/>
    </source>
</evidence>
<dbReference type="PROSITE" id="PS51007">
    <property type="entry name" value="CYTC"/>
    <property type="match status" value="1"/>
</dbReference>
<keyword evidence="3 4" id="KW-0408">Iron</keyword>
<dbReference type="SUPFAM" id="SSF46626">
    <property type="entry name" value="Cytochrome c"/>
    <property type="match status" value="1"/>
</dbReference>
<gene>
    <name evidence="6" type="ORF">SAMN05660866_02334</name>
</gene>
<keyword evidence="2 4" id="KW-0479">Metal-binding</keyword>
<reference evidence="7" key="1">
    <citation type="submission" date="2017-02" db="EMBL/GenBank/DDBJ databases">
        <authorList>
            <person name="Varghese N."/>
            <person name="Submissions S."/>
        </authorList>
    </citation>
    <scope>NUCLEOTIDE SEQUENCE [LARGE SCALE GENOMIC DNA]</scope>
    <source>
        <strain evidence="7">DSM 23546</strain>
    </source>
</reference>
<dbReference type="InterPro" id="IPR011041">
    <property type="entry name" value="Quinoprot_gluc/sorb_DH_b-prop"/>
</dbReference>
<dbReference type="OrthoDB" id="9814063at2"/>
<dbReference type="GO" id="GO:0020037">
    <property type="term" value="F:heme binding"/>
    <property type="evidence" value="ECO:0007669"/>
    <property type="project" value="InterPro"/>
</dbReference>
<name>A0A1T5CJ26_9FLAO</name>
<dbReference type="InterPro" id="IPR055557">
    <property type="entry name" value="DUF7133"/>
</dbReference>
<evidence type="ECO:0000259" key="5">
    <source>
        <dbReference type="PROSITE" id="PS51007"/>
    </source>
</evidence>
<accession>A0A1T5CJ26</accession>
<evidence type="ECO:0000313" key="7">
    <source>
        <dbReference type="Proteomes" id="UP000190339"/>
    </source>
</evidence>
<dbReference type="PANTHER" id="PTHR33546:SF1">
    <property type="entry name" value="LARGE, MULTIFUNCTIONAL SECRETED PROTEIN"/>
    <property type="match status" value="1"/>
</dbReference>
<dbReference type="SUPFAM" id="SSF50952">
    <property type="entry name" value="Soluble quinoprotein glucose dehydrogenase"/>
    <property type="match status" value="1"/>
</dbReference>
<dbReference type="Gene3D" id="2.120.10.30">
    <property type="entry name" value="TolB, C-terminal domain"/>
    <property type="match status" value="1"/>
</dbReference>
<protein>
    <submittedName>
        <fullName evidence="6">Glucose/arabinose dehydrogenase, beta-propeller fold</fullName>
    </submittedName>
</protein>
<keyword evidence="1 4" id="KW-0349">Heme</keyword>
<dbReference type="GO" id="GO:0009055">
    <property type="term" value="F:electron transfer activity"/>
    <property type="evidence" value="ECO:0007669"/>
    <property type="project" value="InterPro"/>
</dbReference>
<dbReference type="AlphaFoldDB" id="A0A1T5CJ26"/>
<feature type="domain" description="Cytochrome c" evidence="5">
    <location>
        <begin position="563"/>
        <end position="652"/>
    </location>
</feature>
<dbReference type="PANTHER" id="PTHR33546">
    <property type="entry name" value="LARGE, MULTIFUNCTIONAL SECRETED PROTEIN-RELATED"/>
    <property type="match status" value="1"/>
</dbReference>
<organism evidence="6 7">
    <name type="scientific">Maribacter arcticus</name>
    <dbReference type="NCBI Taxonomy" id="561365"/>
    <lineage>
        <taxon>Bacteria</taxon>
        <taxon>Pseudomonadati</taxon>
        <taxon>Bacteroidota</taxon>
        <taxon>Flavobacteriia</taxon>
        <taxon>Flavobacteriales</taxon>
        <taxon>Flavobacteriaceae</taxon>
        <taxon>Maribacter</taxon>
    </lineage>
</organism>
<dbReference type="RefSeq" id="WP_079512791.1">
    <property type="nucleotide sequence ID" value="NZ_FUYL01000006.1"/>
</dbReference>
<dbReference type="InterPro" id="IPR036909">
    <property type="entry name" value="Cyt_c-like_dom_sf"/>
</dbReference>